<name>A0A4P2VNR8_FLUSA</name>
<keyword evidence="2" id="KW-1185">Reference proteome</keyword>
<dbReference type="Gene3D" id="2.40.160.60">
    <property type="entry name" value="Outer membrane protein transport protein (OMPP1/FadL/TodX)"/>
    <property type="match status" value="1"/>
</dbReference>
<dbReference type="KEGG" id="sbf:JCM31447_22760"/>
<proteinExistence type="predicted"/>
<reference evidence="1 2" key="1">
    <citation type="submission" date="2018-12" db="EMBL/GenBank/DDBJ databases">
        <title>Rubrispira sanarue gen. nov., sp., nov., a member of the order Silvanigrellales, isolated from a brackish lake in Hamamatsu Japan.</title>
        <authorList>
            <person name="Maejima Y."/>
            <person name="Iino T."/>
            <person name="Muraguchi Y."/>
            <person name="Fukuda K."/>
            <person name="Nojiri H."/>
            <person name="Ohkuma M."/>
            <person name="Moriuchi R."/>
            <person name="Dohra H."/>
            <person name="Kimbara K."/>
            <person name="Shintani M."/>
        </authorList>
    </citation>
    <scope>NUCLEOTIDE SEQUENCE [LARGE SCALE GENOMIC DNA]</scope>
    <source>
        <strain evidence="1 2">RF1110005</strain>
    </source>
</reference>
<accession>A0A4P2VNR8</accession>
<protein>
    <recommendedName>
        <fullName evidence="3">DUF5723 domain-containing protein</fullName>
    </recommendedName>
</protein>
<evidence type="ECO:0000313" key="1">
    <source>
        <dbReference type="EMBL" id="BBH53824.1"/>
    </source>
</evidence>
<dbReference type="EMBL" id="AP019368">
    <property type="protein sequence ID" value="BBH53824.1"/>
    <property type="molecule type" value="Genomic_DNA"/>
</dbReference>
<dbReference type="AlphaFoldDB" id="A0A4P2VNR8"/>
<sequence>MGGAFTATANDETAIYSNPAGLSATRNPASKKKISDFKFPDFEIGANNLMLGYLNPNPVNLGTNMIKSAASSRGNQSYLLLQSFPEIIFGGKFAPTFLIGVPIRSENKIAFLDSANPNNAYAVSTTTATFALGIANVSKRGGFRYGISIRPNYRIDYFNKTMDTSKISTTQDLTNEVTKNGTETLSVGVDAGIMITAADYWFPTLGLSVRNIPTGCIKTYVNPITQNTENVCGALRQGGSDSSPNSSKIDPTEVRVGVSLTPRGRISKSKVNLKLAVDVYPIPVEIDGNSYGGKDVDTTRLIHAGAELYFGNVLIQQGFSLRGGYMEGGATWGVSVDAGIFSIDYSSYVINDTLPVTGSTTTTAFVERRHLLGLSCHW</sequence>
<dbReference type="Proteomes" id="UP000291236">
    <property type="component" value="Chromosome"/>
</dbReference>
<gene>
    <name evidence="1" type="ORF">JCM31447_22760</name>
</gene>
<evidence type="ECO:0000313" key="2">
    <source>
        <dbReference type="Proteomes" id="UP000291236"/>
    </source>
</evidence>
<evidence type="ECO:0008006" key="3">
    <source>
        <dbReference type="Google" id="ProtNLM"/>
    </source>
</evidence>
<organism evidence="1 2">
    <name type="scientific">Fluviispira sanaruensis</name>
    <dbReference type="NCBI Taxonomy" id="2493639"/>
    <lineage>
        <taxon>Bacteria</taxon>
        <taxon>Pseudomonadati</taxon>
        <taxon>Bdellovibrionota</taxon>
        <taxon>Oligoflexia</taxon>
        <taxon>Silvanigrellales</taxon>
        <taxon>Silvanigrellaceae</taxon>
        <taxon>Fluviispira</taxon>
    </lineage>
</organism>